<dbReference type="Proteomes" id="UP000606730">
    <property type="component" value="Unassembled WGS sequence"/>
</dbReference>
<feature type="transmembrane region" description="Helical" evidence="2">
    <location>
        <begin position="112"/>
        <end position="131"/>
    </location>
</feature>
<keyword evidence="2" id="KW-1133">Transmembrane helix</keyword>
<dbReference type="AlphaFoldDB" id="A0A917ALZ5"/>
<proteinExistence type="predicted"/>
<reference evidence="3" key="2">
    <citation type="submission" date="2020-09" db="EMBL/GenBank/DDBJ databases">
        <authorList>
            <person name="Sun Q."/>
            <person name="Zhou Y."/>
        </authorList>
    </citation>
    <scope>NUCLEOTIDE SEQUENCE</scope>
    <source>
        <strain evidence="3">CGMCC 1.16012</strain>
    </source>
</reference>
<protein>
    <submittedName>
        <fullName evidence="3">Uncharacterized protein</fullName>
    </submittedName>
</protein>
<keyword evidence="2" id="KW-0812">Transmembrane</keyword>
<evidence type="ECO:0000256" key="1">
    <source>
        <dbReference type="SAM" id="MobiDB-lite"/>
    </source>
</evidence>
<organism evidence="3 4">
    <name type="scientific">Actibacterium pelagium</name>
    <dbReference type="NCBI Taxonomy" id="2029103"/>
    <lineage>
        <taxon>Bacteria</taxon>
        <taxon>Pseudomonadati</taxon>
        <taxon>Pseudomonadota</taxon>
        <taxon>Alphaproteobacteria</taxon>
        <taxon>Rhodobacterales</taxon>
        <taxon>Roseobacteraceae</taxon>
        <taxon>Actibacterium</taxon>
    </lineage>
</organism>
<evidence type="ECO:0000256" key="2">
    <source>
        <dbReference type="SAM" id="Phobius"/>
    </source>
</evidence>
<evidence type="ECO:0000313" key="3">
    <source>
        <dbReference type="EMBL" id="GGE57871.1"/>
    </source>
</evidence>
<feature type="region of interest" description="Disordered" evidence="1">
    <location>
        <begin position="1"/>
        <end position="20"/>
    </location>
</feature>
<keyword evidence="4" id="KW-1185">Reference proteome</keyword>
<evidence type="ECO:0000313" key="4">
    <source>
        <dbReference type="Proteomes" id="UP000606730"/>
    </source>
</evidence>
<accession>A0A917ALZ5</accession>
<reference evidence="3" key="1">
    <citation type="journal article" date="2014" name="Int. J. Syst. Evol. Microbiol.">
        <title>Complete genome sequence of Corynebacterium casei LMG S-19264T (=DSM 44701T), isolated from a smear-ripened cheese.</title>
        <authorList>
            <consortium name="US DOE Joint Genome Institute (JGI-PGF)"/>
            <person name="Walter F."/>
            <person name="Albersmeier A."/>
            <person name="Kalinowski J."/>
            <person name="Ruckert C."/>
        </authorList>
    </citation>
    <scope>NUCLEOTIDE SEQUENCE</scope>
    <source>
        <strain evidence="3">CGMCC 1.16012</strain>
    </source>
</reference>
<keyword evidence="2" id="KW-0472">Membrane</keyword>
<name>A0A917ALZ5_9RHOB</name>
<dbReference type="EMBL" id="BMKN01000002">
    <property type="protein sequence ID" value="GGE57871.1"/>
    <property type="molecule type" value="Genomic_DNA"/>
</dbReference>
<gene>
    <name evidence="3" type="ORF">GCM10011517_27090</name>
</gene>
<sequence length="142" mass="14711">MRATDMPDSPGLTVSSISADPFGNASSGPGVLYRIEAQNETLPAVRDLTDKLVSQGWEIVVGGVPNARGSGLGVLFSKPGGGSVSLRGSWNRTLHIYENVTLRENFSPVSPILLLITLLAGGSVSAAYAGLKGRKAMNGNSV</sequence>
<comment type="caution">
    <text evidence="3">The sequence shown here is derived from an EMBL/GenBank/DDBJ whole genome shotgun (WGS) entry which is preliminary data.</text>
</comment>